<dbReference type="Proteomes" id="UP000054010">
    <property type="component" value="Unassembled WGS sequence"/>
</dbReference>
<dbReference type="HOGENOM" id="CLU_025121_1_1_0"/>
<feature type="transmembrane region" description="Helical" evidence="1">
    <location>
        <begin position="73"/>
        <end position="92"/>
    </location>
</feature>
<feature type="transmembrane region" description="Helical" evidence="1">
    <location>
        <begin position="384"/>
        <end position="403"/>
    </location>
</feature>
<dbReference type="STRING" id="765420.OSCT_0224"/>
<evidence type="ECO:0000313" key="3">
    <source>
        <dbReference type="Proteomes" id="UP000054010"/>
    </source>
</evidence>
<feature type="transmembrane region" description="Helical" evidence="1">
    <location>
        <begin position="189"/>
        <end position="211"/>
    </location>
</feature>
<protein>
    <submittedName>
        <fullName evidence="2">Uncharacterized protein</fullName>
    </submittedName>
</protein>
<gene>
    <name evidence="2" type="ORF">OSCT_0224</name>
</gene>
<name>E1IA73_9CHLR</name>
<dbReference type="EMBL" id="ADVR01000004">
    <property type="protein sequence ID" value="EFO81827.1"/>
    <property type="molecule type" value="Genomic_DNA"/>
</dbReference>
<dbReference type="eggNOG" id="COG2205">
    <property type="taxonomic scope" value="Bacteria"/>
</dbReference>
<feature type="transmembrane region" description="Helical" evidence="1">
    <location>
        <begin position="320"/>
        <end position="340"/>
    </location>
</feature>
<feature type="transmembrane region" description="Helical" evidence="1">
    <location>
        <begin position="24"/>
        <end position="43"/>
    </location>
</feature>
<feature type="transmembrane region" description="Helical" evidence="1">
    <location>
        <begin position="50"/>
        <end position="67"/>
    </location>
</feature>
<proteinExistence type="predicted"/>
<accession>E1IA73</accession>
<feature type="transmembrane region" description="Helical" evidence="1">
    <location>
        <begin position="288"/>
        <end position="308"/>
    </location>
</feature>
<dbReference type="Pfam" id="PF13687">
    <property type="entry name" value="DUF4153"/>
    <property type="match status" value="1"/>
</dbReference>
<sequence length="512" mass="56687">MLTLALGLGLVADIFFYARRLDGVATPIFSMLVLFALTGISWLEQRPAGPNRWLILLVLNFALWPALRTEPLLVFLDLLALAGVWLALAVGFRSDALYLLPLQRVAKRAIATLFDLILAPLTLVVRQLSQVAWPGLRLQRLFPVLRGLLLALPVLLVFAALLSAADQIFATYLAQILTLQLPFPPEVMFQHSVFILFVACLVAGIILTALADGMQATPSLPAEGDTERLDRAGLMQLRFLGNTEALTILFLVNLLFAVFMLVQAAYLFGGLDTLAQSGLTYAEYARRGFFELLLVAFLTLGMLCFLAVTTRDESHVRRMLFRLANVLLVLLVLGILASAFQRMWLYELAYGFTRLRIYTHSFMILLAVIFLLFSVALVLIRPRIFVLGTVAAMLVYLTILNVVSPDTIIVRENIARYQADPSSLTLRGAGSVAVRATPMVDLDYLLSLSPDAMPALAQALPTFASPERAQLAQELAEYEQRLEVEYRLAGWQGWNVGRLRALLALRALDLAP</sequence>
<evidence type="ECO:0000313" key="2">
    <source>
        <dbReference type="EMBL" id="EFO81827.1"/>
    </source>
</evidence>
<dbReference type="AlphaFoldDB" id="E1IA73"/>
<keyword evidence="1" id="KW-0812">Transmembrane</keyword>
<evidence type="ECO:0000256" key="1">
    <source>
        <dbReference type="SAM" id="Phobius"/>
    </source>
</evidence>
<organism evidence="2 3">
    <name type="scientific">Oscillochloris trichoides DG-6</name>
    <dbReference type="NCBI Taxonomy" id="765420"/>
    <lineage>
        <taxon>Bacteria</taxon>
        <taxon>Bacillati</taxon>
        <taxon>Chloroflexota</taxon>
        <taxon>Chloroflexia</taxon>
        <taxon>Chloroflexales</taxon>
        <taxon>Chloroflexineae</taxon>
        <taxon>Oscillochloridaceae</taxon>
        <taxon>Oscillochloris</taxon>
    </lineage>
</organism>
<feature type="transmembrane region" description="Helical" evidence="1">
    <location>
        <begin position="147"/>
        <end position="169"/>
    </location>
</feature>
<keyword evidence="3" id="KW-1185">Reference proteome</keyword>
<feature type="transmembrane region" description="Helical" evidence="1">
    <location>
        <begin position="360"/>
        <end position="379"/>
    </location>
</feature>
<dbReference type="InterPro" id="IPR025291">
    <property type="entry name" value="DUF4153"/>
</dbReference>
<reference evidence="2 3" key="1">
    <citation type="journal article" date="2011" name="J. Bacteriol.">
        <title>Draft genome sequence of the anoxygenic filamentous phototrophic bacterium Oscillochloris trichoides subsp. DG-6.</title>
        <authorList>
            <person name="Kuznetsov B.B."/>
            <person name="Ivanovsky R.N."/>
            <person name="Keppen O.I."/>
            <person name="Sukhacheva M.V."/>
            <person name="Bumazhkin B.K."/>
            <person name="Patutina E.O."/>
            <person name="Beletsky A.V."/>
            <person name="Mardanov A.V."/>
            <person name="Baslerov R.V."/>
            <person name="Panteleeva A.N."/>
            <person name="Kolganova T.V."/>
            <person name="Ravin N.V."/>
            <person name="Skryabin K.G."/>
        </authorList>
    </citation>
    <scope>NUCLEOTIDE SEQUENCE [LARGE SCALE GENOMIC DNA]</scope>
    <source>
        <strain evidence="2 3">DG-6</strain>
    </source>
</reference>
<comment type="caution">
    <text evidence="2">The sequence shown here is derived from an EMBL/GenBank/DDBJ whole genome shotgun (WGS) entry which is preliminary data.</text>
</comment>
<keyword evidence="1" id="KW-1133">Transmembrane helix</keyword>
<keyword evidence="1" id="KW-0472">Membrane</keyword>
<feature type="transmembrane region" description="Helical" evidence="1">
    <location>
        <begin position="245"/>
        <end position="268"/>
    </location>
</feature>